<evidence type="ECO:0000259" key="6">
    <source>
        <dbReference type="PROSITE" id="PS50123"/>
    </source>
</evidence>
<evidence type="ECO:0000256" key="1">
    <source>
        <dbReference type="ARBA" id="ARBA00001541"/>
    </source>
</evidence>
<dbReference type="PRINTS" id="PR00996">
    <property type="entry name" value="CHERMTFRASE"/>
</dbReference>
<dbReference type="InterPro" id="IPR050903">
    <property type="entry name" value="Bact_Chemotaxis_MeTrfase"/>
</dbReference>
<dbReference type="Pfam" id="PF01739">
    <property type="entry name" value="CheR"/>
    <property type="match status" value="1"/>
</dbReference>
<sequence length="279" mass="32113">MNIDTAKAFKEIQSYLHTITGIYLDISKQTMMKNRLDSLKQFPVFDSITTASELIALTSKNPQAKQLFINAFTTNQTDFFREKVHFQDMLDRVLPALFQNQFNIKIYCAASSTGEEPYSIAATVLYASEIYNSSCNVEIYASDIDTKVLQDAKDGVFTLSPTLNLPNWVNMDRYFDTLQVAANGTKTIRAKTVLRKMIKFFQLNLHDSTYPFHQNEFDIIFCRNVLIYFQTQEQEQILGKLLRFLKTNGTLYIGHADDILGLKDKVERLGNKTYIKIRD</sequence>
<evidence type="ECO:0000313" key="8">
    <source>
        <dbReference type="Proteomes" id="UP000254841"/>
    </source>
</evidence>
<dbReference type="Gene3D" id="1.10.155.10">
    <property type="entry name" value="Chemotaxis receptor methyltransferase CheR, N-terminal domain"/>
    <property type="match status" value="1"/>
</dbReference>
<evidence type="ECO:0000256" key="5">
    <source>
        <dbReference type="ARBA" id="ARBA00022691"/>
    </source>
</evidence>
<dbReference type="InterPro" id="IPR000780">
    <property type="entry name" value="CheR_MeTrfase"/>
</dbReference>
<dbReference type="InterPro" id="IPR036804">
    <property type="entry name" value="CheR_N_sf"/>
</dbReference>
<dbReference type="Gene3D" id="3.40.50.150">
    <property type="entry name" value="Vaccinia Virus protein VP39"/>
    <property type="match status" value="1"/>
</dbReference>
<name>A0A377J677_9HELI</name>
<dbReference type="PANTHER" id="PTHR24422:SF19">
    <property type="entry name" value="CHEMOTAXIS PROTEIN METHYLTRANSFERASE"/>
    <property type="match status" value="1"/>
</dbReference>
<dbReference type="InterPro" id="IPR022642">
    <property type="entry name" value="CheR_C"/>
</dbReference>
<keyword evidence="3 7" id="KW-0489">Methyltransferase</keyword>
<keyword evidence="4 7" id="KW-0808">Transferase</keyword>
<dbReference type="GO" id="GO:0032259">
    <property type="term" value="P:methylation"/>
    <property type="evidence" value="ECO:0007669"/>
    <property type="project" value="UniProtKB-KW"/>
</dbReference>
<dbReference type="Proteomes" id="UP000254841">
    <property type="component" value="Unassembled WGS sequence"/>
</dbReference>
<dbReference type="EMBL" id="UGHV01000001">
    <property type="protein sequence ID" value="STO97326.1"/>
    <property type="molecule type" value="Genomic_DNA"/>
</dbReference>
<proteinExistence type="predicted"/>
<dbReference type="SMART" id="SM00138">
    <property type="entry name" value="MeTrc"/>
    <property type="match status" value="1"/>
</dbReference>
<keyword evidence="5" id="KW-0949">S-adenosyl-L-methionine</keyword>
<evidence type="ECO:0000256" key="4">
    <source>
        <dbReference type="ARBA" id="ARBA00022679"/>
    </source>
</evidence>
<dbReference type="RefSeq" id="WP_258552214.1">
    <property type="nucleotide sequence ID" value="NZ_UGHV01000001.1"/>
</dbReference>
<comment type="catalytic activity">
    <reaction evidence="1">
        <text>L-glutamyl-[protein] + S-adenosyl-L-methionine = [protein]-L-glutamate 5-O-methyl ester + S-adenosyl-L-homocysteine</text>
        <dbReference type="Rhea" id="RHEA:24452"/>
        <dbReference type="Rhea" id="RHEA-COMP:10208"/>
        <dbReference type="Rhea" id="RHEA-COMP:10311"/>
        <dbReference type="ChEBI" id="CHEBI:29973"/>
        <dbReference type="ChEBI" id="CHEBI:57856"/>
        <dbReference type="ChEBI" id="CHEBI:59789"/>
        <dbReference type="ChEBI" id="CHEBI:82795"/>
        <dbReference type="EC" id="2.1.1.80"/>
    </reaction>
</comment>
<dbReference type="PROSITE" id="PS50123">
    <property type="entry name" value="CHER"/>
    <property type="match status" value="1"/>
</dbReference>
<dbReference type="GO" id="GO:0008983">
    <property type="term" value="F:protein-glutamate O-methyltransferase activity"/>
    <property type="evidence" value="ECO:0007669"/>
    <property type="project" value="UniProtKB-EC"/>
</dbReference>
<evidence type="ECO:0000256" key="2">
    <source>
        <dbReference type="ARBA" id="ARBA00012534"/>
    </source>
</evidence>
<organism evidence="7 8">
    <name type="scientific">Helicobacter canis</name>
    <dbReference type="NCBI Taxonomy" id="29419"/>
    <lineage>
        <taxon>Bacteria</taxon>
        <taxon>Pseudomonadati</taxon>
        <taxon>Campylobacterota</taxon>
        <taxon>Epsilonproteobacteria</taxon>
        <taxon>Campylobacterales</taxon>
        <taxon>Helicobacteraceae</taxon>
        <taxon>Helicobacter</taxon>
    </lineage>
</organism>
<protein>
    <recommendedName>
        <fullName evidence="2">protein-glutamate O-methyltransferase</fullName>
        <ecNumber evidence="2">2.1.1.80</ecNumber>
    </recommendedName>
</protein>
<accession>A0A377J677</accession>
<dbReference type="PANTHER" id="PTHR24422">
    <property type="entry name" value="CHEMOTAXIS PROTEIN METHYLTRANSFERASE"/>
    <property type="match status" value="1"/>
</dbReference>
<dbReference type="SUPFAM" id="SSF53335">
    <property type="entry name" value="S-adenosyl-L-methionine-dependent methyltransferases"/>
    <property type="match status" value="1"/>
</dbReference>
<evidence type="ECO:0000313" key="7">
    <source>
        <dbReference type="EMBL" id="STO97326.1"/>
    </source>
</evidence>
<evidence type="ECO:0000256" key="3">
    <source>
        <dbReference type="ARBA" id="ARBA00022603"/>
    </source>
</evidence>
<dbReference type="EC" id="2.1.1.80" evidence="2"/>
<feature type="domain" description="CheR-type methyltransferase" evidence="6">
    <location>
        <begin position="1"/>
        <end position="279"/>
    </location>
</feature>
<gene>
    <name evidence="7" type="primary">cheR</name>
    <name evidence="7" type="ORF">NCTC12410_01151</name>
</gene>
<reference evidence="7 8" key="1">
    <citation type="submission" date="2018-06" db="EMBL/GenBank/DDBJ databases">
        <authorList>
            <consortium name="Pathogen Informatics"/>
            <person name="Doyle S."/>
        </authorList>
    </citation>
    <scope>NUCLEOTIDE SEQUENCE [LARGE SCALE GENOMIC DNA]</scope>
    <source>
        <strain evidence="7 8">NCTC12410</strain>
    </source>
</reference>
<dbReference type="SUPFAM" id="SSF47757">
    <property type="entry name" value="Chemotaxis receptor methyltransferase CheR, N-terminal domain"/>
    <property type="match status" value="1"/>
</dbReference>
<dbReference type="AlphaFoldDB" id="A0A377J677"/>
<dbReference type="InterPro" id="IPR029063">
    <property type="entry name" value="SAM-dependent_MTases_sf"/>
</dbReference>